<dbReference type="SUPFAM" id="SSF81665">
    <property type="entry name" value="Calcium ATPase, transmembrane domain M"/>
    <property type="match status" value="1"/>
</dbReference>
<organism evidence="3 4">
    <name type="scientific">Papaver somniferum</name>
    <name type="common">Opium poppy</name>
    <dbReference type="NCBI Taxonomy" id="3469"/>
    <lineage>
        <taxon>Eukaryota</taxon>
        <taxon>Viridiplantae</taxon>
        <taxon>Streptophyta</taxon>
        <taxon>Embryophyta</taxon>
        <taxon>Tracheophyta</taxon>
        <taxon>Spermatophyta</taxon>
        <taxon>Magnoliopsida</taxon>
        <taxon>Ranunculales</taxon>
        <taxon>Papaveraceae</taxon>
        <taxon>Papaveroideae</taxon>
        <taxon>Papaver</taxon>
    </lineage>
</organism>
<dbReference type="AlphaFoldDB" id="A0A4Y7L889"/>
<dbReference type="Gene3D" id="1.20.1110.10">
    <property type="entry name" value="Calcium-transporting ATPase, transmembrane domain"/>
    <property type="match status" value="1"/>
</dbReference>
<evidence type="ECO:0000313" key="4">
    <source>
        <dbReference type="Proteomes" id="UP000316621"/>
    </source>
</evidence>
<dbReference type="EMBL" id="CM010724">
    <property type="protein sequence ID" value="RZC81754.1"/>
    <property type="molecule type" value="Genomic_DNA"/>
</dbReference>
<proteinExistence type="predicted"/>
<dbReference type="Gramene" id="RZC81754">
    <property type="protein sequence ID" value="RZC81754"/>
    <property type="gene ID" value="C5167_044336"/>
</dbReference>
<evidence type="ECO:0000259" key="2">
    <source>
        <dbReference type="SMART" id="SM00831"/>
    </source>
</evidence>
<keyword evidence="4" id="KW-1185">Reference proteome</keyword>
<feature type="transmembrane region" description="Helical" evidence="1">
    <location>
        <begin position="188"/>
        <end position="206"/>
    </location>
</feature>
<dbReference type="InterPro" id="IPR004014">
    <property type="entry name" value="ATPase_P-typ_cation-transptr_N"/>
</dbReference>
<keyword evidence="1" id="KW-0472">Membrane</keyword>
<dbReference type="PANTHER" id="PTHR42861">
    <property type="entry name" value="CALCIUM-TRANSPORTING ATPASE"/>
    <property type="match status" value="1"/>
</dbReference>
<dbReference type="Pfam" id="PF00690">
    <property type="entry name" value="Cation_ATPase_N"/>
    <property type="match status" value="1"/>
</dbReference>
<accession>A0A4Y7L889</accession>
<protein>
    <recommendedName>
        <fullName evidence="2">Cation-transporting P-type ATPase N-terminal domain-containing protein</fullName>
    </recommendedName>
</protein>
<dbReference type="InterPro" id="IPR023298">
    <property type="entry name" value="ATPase_P-typ_TM_dom_sf"/>
</dbReference>
<feature type="transmembrane region" description="Helical" evidence="1">
    <location>
        <begin position="71"/>
        <end position="90"/>
    </location>
</feature>
<evidence type="ECO:0000313" key="3">
    <source>
        <dbReference type="EMBL" id="RZC81754.1"/>
    </source>
</evidence>
<dbReference type="Proteomes" id="UP000316621">
    <property type="component" value="Chromosome 10"/>
</dbReference>
<gene>
    <name evidence="3" type="ORF">C5167_044336</name>
</gene>
<keyword evidence="1" id="KW-0812">Transmembrane</keyword>
<evidence type="ECO:0000256" key="1">
    <source>
        <dbReference type="SAM" id="Phobius"/>
    </source>
</evidence>
<keyword evidence="1" id="KW-1133">Transmembrane helix</keyword>
<sequence length="272" mass="30777">MIPDDDCVVVVMKRKLVEIHIEEVLESLRCNKLGLSNEDAQQLLAVFGYNKLEEKEEKKLLKLLSFMWNPLLWVMEAAAIMAIGLTYGGFNARNAAASLMARLAPNAKAEFFNKFLDVKILEQAVVVKCVLLVTMMETVMLEIKSDVAASEANKESDDPKVRKRRKSRPRNTMTIRWFEVPAFGQVPWILPVPTIMIFGIVTTIYISSRNLNDKRHSLEACKHVQKRDVLVGTDRPAEIAFADTFIEMDTACVPAITIIGRGEYTQTLWSDK</sequence>
<reference evidence="3 4" key="1">
    <citation type="journal article" date="2018" name="Science">
        <title>The opium poppy genome and morphinan production.</title>
        <authorList>
            <person name="Guo L."/>
            <person name="Winzer T."/>
            <person name="Yang X."/>
            <person name="Li Y."/>
            <person name="Ning Z."/>
            <person name="He Z."/>
            <person name="Teodor R."/>
            <person name="Lu Y."/>
            <person name="Bowser T.A."/>
            <person name="Graham I.A."/>
            <person name="Ye K."/>
        </authorList>
    </citation>
    <scope>NUCLEOTIDE SEQUENCE [LARGE SCALE GENOMIC DNA]</scope>
    <source>
        <strain evidence="4">cv. HN1</strain>
        <tissue evidence="3">Leaves</tissue>
    </source>
</reference>
<name>A0A4Y7L889_PAPSO</name>
<dbReference type="SMART" id="SM00831">
    <property type="entry name" value="Cation_ATPase_N"/>
    <property type="match status" value="1"/>
</dbReference>
<feature type="domain" description="Cation-transporting P-type ATPase N-terminal" evidence="2">
    <location>
        <begin position="15"/>
        <end position="87"/>
    </location>
</feature>